<dbReference type="Pfam" id="PF05485">
    <property type="entry name" value="THAP"/>
    <property type="match status" value="1"/>
</dbReference>
<dbReference type="GO" id="GO:0008270">
    <property type="term" value="F:zinc ion binding"/>
    <property type="evidence" value="ECO:0007669"/>
    <property type="project" value="UniProtKB-KW"/>
</dbReference>
<name>A0A131Z387_RHIAP</name>
<keyword evidence="4 5" id="KW-0238">DNA-binding</keyword>
<organism evidence="7">
    <name type="scientific">Rhipicephalus appendiculatus</name>
    <name type="common">Brown ear tick</name>
    <dbReference type="NCBI Taxonomy" id="34631"/>
    <lineage>
        <taxon>Eukaryota</taxon>
        <taxon>Metazoa</taxon>
        <taxon>Ecdysozoa</taxon>
        <taxon>Arthropoda</taxon>
        <taxon>Chelicerata</taxon>
        <taxon>Arachnida</taxon>
        <taxon>Acari</taxon>
        <taxon>Parasitiformes</taxon>
        <taxon>Ixodida</taxon>
        <taxon>Ixodoidea</taxon>
        <taxon>Ixodidae</taxon>
        <taxon>Rhipicephalinae</taxon>
        <taxon>Rhipicephalus</taxon>
        <taxon>Rhipicephalus</taxon>
    </lineage>
</organism>
<dbReference type="PROSITE" id="PS50950">
    <property type="entry name" value="ZF_THAP"/>
    <property type="match status" value="1"/>
</dbReference>
<accession>A0A131Z387</accession>
<dbReference type="InterPro" id="IPR006612">
    <property type="entry name" value="THAP_Znf"/>
</dbReference>
<evidence type="ECO:0000313" key="7">
    <source>
        <dbReference type="EMBL" id="JAP85200.1"/>
    </source>
</evidence>
<keyword evidence="2 5" id="KW-0863">Zinc-finger</keyword>
<sequence>MHFRGACCTCNTPRSATAPRQGRGNYCCVVNCHNDHTNTKGSTPPVKFYRFPNRWYEKSRRQAWITAVRRLHQRYNCICRWRCEAPT</sequence>
<dbReference type="EMBL" id="GEDV01003357">
    <property type="protein sequence ID" value="JAP85200.1"/>
    <property type="molecule type" value="Transcribed_RNA"/>
</dbReference>
<feature type="domain" description="THAP-type" evidence="6">
    <location>
        <begin position="23"/>
        <end position="87"/>
    </location>
</feature>
<evidence type="ECO:0000256" key="3">
    <source>
        <dbReference type="ARBA" id="ARBA00022833"/>
    </source>
</evidence>
<reference evidence="7" key="1">
    <citation type="journal article" date="2016" name="Ticks Tick Borne Dis.">
        <title>De novo assembly and annotation of the salivary gland transcriptome of Rhipicephalus appendiculatus male and female ticks during blood feeding.</title>
        <authorList>
            <person name="de Castro M.H."/>
            <person name="de Klerk D."/>
            <person name="Pienaar R."/>
            <person name="Latif A.A."/>
            <person name="Rees D.J."/>
            <person name="Mans B.J."/>
        </authorList>
    </citation>
    <scope>NUCLEOTIDE SEQUENCE</scope>
    <source>
        <tissue evidence="7">Salivary glands</tissue>
    </source>
</reference>
<keyword evidence="3" id="KW-0862">Zinc</keyword>
<dbReference type="AlphaFoldDB" id="A0A131Z387"/>
<keyword evidence="1" id="KW-0479">Metal-binding</keyword>
<evidence type="ECO:0000256" key="1">
    <source>
        <dbReference type="ARBA" id="ARBA00022723"/>
    </source>
</evidence>
<dbReference type="GO" id="GO:0003677">
    <property type="term" value="F:DNA binding"/>
    <property type="evidence" value="ECO:0007669"/>
    <property type="project" value="UniProtKB-UniRule"/>
</dbReference>
<proteinExistence type="predicted"/>
<evidence type="ECO:0000259" key="6">
    <source>
        <dbReference type="PROSITE" id="PS50950"/>
    </source>
</evidence>
<evidence type="ECO:0000256" key="4">
    <source>
        <dbReference type="ARBA" id="ARBA00023125"/>
    </source>
</evidence>
<protein>
    <recommendedName>
        <fullName evidence="6">THAP-type domain-containing protein</fullName>
    </recommendedName>
</protein>
<evidence type="ECO:0000256" key="2">
    <source>
        <dbReference type="ARBA" id="ARBA00022771"/>
    </source>
</evidence>
<evidence type="ECO:0000256" key="5">
    <source>
        <dbReference type="PROSITE-ProRule" id="PRU00309"/>
    </source>
</evidence>